<keyword evidence="1" id="KW-0175">Coiled coil</keyword>
<accession>A0ABY6AT99</accession>
<sequence>MRRNIYDRLSERREREERLEREHLEAQAQNDQIVPQKRFFTNEISFLRPQSLKDKTFHVFSITDSGPSPLSVVIGRSQVGPGADIELLSQQLLDDINKSLSHLQWVEYPTPVEVAGMSARRLEYTWRQEGRPVHQIQFVFVAEDEGGLHLLLQITGTSNSLKGMPAEDRCIFYSIVESVQLRSDNDCARMVGSDE</sequence>
<gene>
    <name evidence="2" type="ORF">N5C08_11950</name>
</gene>
<protein>
    <submittedName>
        <fullName evidence="2">DUF1795 domain-containing protein</fullName>
    </submittedName>
</protein>
<evidence type="ECO:0000313" key="2">
    <source>
        <dbReference type="EMBL" id="UXH42185.1"/>
    </source>
</evidence>
<reference evidence="2" key="1">
    <citation type="submission" date="2022-09" db="EMBL/GenBank/DDBJ databases">
        <title>Complete genome sequence of Pseudomonas promysalinigenes strain RL-WG26, a newly isolated PGPR with the potential for plant salinity stress alleviation.</title>
        <authorList>
            <person name="Ren L."/>
            <person name="Wang G."/>
            <person name="Hu H."/>
        </authorList>
    </citation>
    <scope>NUCLEOTIDE SEQUENCE</scope>
    <source>
        <strain evidence="2">RL-WG26</strain>
    </source>
</reference>
<keyword evidence="3" id="KW-1185">Reference proteome</keyword>
<evidence type="ECO:0000256" key="1">
    <source>
        <dbReference type="SAM" id="Coils"/>
    </source>
</evidence>
<dbReference type="Proteomes" id="UP001064504">
    <property type="component" value="Chromosome"/>
</dbReference>
<proteinExistence type="predicted"/>
<dbReference type="InterPro" id="IPR016123">
    <property type="entry name" value="Mog1/PsbP_a/b/a-sand"/>
</dbReference>
<dbReference type="SUPFAM" id="SSF55724">
    <property type="entry name" value="Mog1p/PsbP-like"/>
    <property type="match status" value="1"/>
</dbReference>
<name>A0ABY6AT99_9PSED</name>
<dbReference type="InterPro" id="IPR014894">
    <property type="entry name" value="DcrB/EagT6"/>
</dbReference>
<evidence type="ECO:0000313" key="3">
    <source>
        <dbReference type="Proteomes" id="UP001064504"/>
    </source>
</evidence>
<dbReference type="Pfam" id="PF08786">
    <property type="entry name" value="DcrB"/>
    <property type="match status" value="1"/>
</dbReference>
<dbReference type="RefSeq" id="WP_261745544.1">
    <property type="nucleotide sequence ID" value="NZ_CP104557.1"/>
</dbReference>
<feature type="coiled-coil region" evidence="1">
    <location>
        <begin position="2"/>
        <end position="29"/>
    </location>
</feature>
<organism evidence="2 3">
    <name type="scientific">Pseudomonas promysalinigenes</name>
    <dbReference type="NCBI Taxonomy" id="485898"/>
    <lineage>
        <taxon>Bacteria</taxon>
        <taxon>Pseudomonadati</taxon>
        <taxon>Pseudomonadota</taxon>
        <taxon>Gammaproteobacteria</taxon>
        <taxon>Pseudomonadales</taxon>
        <taxon>Pseudomonadaceae</taxon>
        <taxon>Pseudomonas</taxon>
    </lineage>
</organism>
<dbReference type="Gene3D" id="3.40.1000.10">
    <property type="entry name" value="Mog1/PsbP, alpha/beta/alpha sandwich"/>
    <property type="match status" value="1"/>
</dbReference>
<dbReference type="EMBL" id="CP104557">
    <property type="protein sequence ID" value="UXH42185.1"/>
    <property type="molecule type" value="Genomic_DNA"/>
</dbReference>